<dbReference type="Proteomes" id="UP000775547">
    <property type="component" value="Unassembled WGS sequence"/>
</dbReference>
<feature type="compositionally biased region" description="Polar residues" evidence="1">
    <location>
        <begin position="25"/>
        <end position="51"/>
    </location>
</feature>
<dbReference type="InterPro" id="IPR027417">
    <property type="entry name" value="P-loop_NTPase"/>
</dbReference>
<dbReference type="Gene3D" id="3.40.50.300">
    <property type="entry name" value="P-loop containing nucleotide triphosphate hydrolases"/>
    <property type="match status" value="1"/>
</dbReference>
<proteinExistence type="predicted"/>
<keyword evidence="2" id="KW-0812">Transmembrane</keyword>
<evidence type="ECO:0000313" key="3">
    <source>
        <dbReference type="EMBL" id="KAG5647888.1"/>
    </source>
</evidence>
<feature type="transmembrane region" description="Helical" evidence="2">
    <location>
        <begin position="723"/>
        <end position="742"/>
    </location>
</feature>
<name>A0A9P7GD84_9AGAR</name>
<dbReference type="SUPFAM" id="SSF52540">
    <property type="entry name" value="P-loop containing nucleoside triphosphate hydrolases"/>
    <property type="match status" value="1"/>
</dbReference>
<protein>
    <submittedName>
        <fullName evidence="3">Uncharacterized protein</fullName>
    </submittedName>
</protein>
<reference evidence="3" key="1">
    <citation type="submission" date="2020-07" db="EMBL/GenBank/DDBJ databases">
        <authorList>
            <person name="Nieuwenhuis M."/>
            <person name="Van De Peppel L.J.J."/>
        </authorList>
    </citation>
    <scope>NUCLEOTIDE SEQUENCE</scope>
    <source>
        <strain evidence="3">AP01</strain>
        <tissue evidence="3">Mycelium</tissue>
    </source>
</reference>
<reference evidence="3" key="2">
    <citation type="submission" date="2021-10" db="EMBL/GenBank/DDBJ databases">
        <title>Phylogenomics reveals ancestral predisposition of the termite-cultivated fungus Termitomyces towards a domesticated lifestyle.</title>
        <authorList>
            <person name="Auxier B."/>
            <person name="Grum-Grzhimaylo A."/>
            <person name="Cardenas M.E."/>
            <person name="Lodge J.D."/>
            <person name="Laessoe T."/>
            <person name="Pedersen O."/>
            <person name="Smith M.E."/>
            <person name="Kuyper T.W."/>
            <person name="Franco-Molano E.A."/>
            <person name="Baroni T.J."/>
            <person name="Aanen D.K."/>
        </authorList>
    </citation>
    <scope>NUCLEOTIDE SEQUENCE</scope>
    <source>
        <strain evidence="3">AP01</strain>
        <tissue evidence="3">Mycelium</tissue>
    </source>
</reference>
<accession>A0A9P7GD84</accession>
<dbReference type="AlphaFoldDB" id="A0A9P7GD84"/>
<keyword evidence="4" id="KW-1185">Reference proteome</keyword>
<dbReference type="OrthoDB" id="10039566at2759"/>
<gene>
    <name evidence="3" type="ORF">DXG03_007812</name>
</gene>
<feature type="transmembrane region" description="Helical" evidence="2">
    <location>
        <begin position="62"/>
        <end position="86"/>
    </location>
</feature>
<keyword evidence="2" id="KW-0472">Membrane</keyword>
<keyword evidence="2" id="KW-1133">Transmembrane helix</keyword>
<evidence type="ECO:0000313" key="4">
    <source>
        <dbReference type="Proteomes" id="UP000775547"/>
    </source>
</evidence>
<feature type="region of interest" description="Disordered" evidence="1">
    <location>
        <begin position="1"/>
        <end position="52"/>
    </location>
</feature>
<comment type="caution">
    <text evidence="3">The sequence shown here is derived from an EMBL/GenBank/DDBJ whole genome shotgun (WGS) entry which is preliminary data.</text>
</comment>
<organism evidence="3 4">
    <name type="scientific">Asterophora parasitica</name>
    <dbReference type="NCBI Taxonomy" id="117018"/>
    <lineage>
        <taxon>Eukaryota</taxon>
        <taxon>Fungi</taxon>
        <taxon>Dikarya</taxon>
        <taxon>Basidiomycota</taxon>
        <taxon>Agaricomycotina</taxon>
        <taxon>Agaricomycetes</taxon>
        <taxon>Agaricomycetidae</taxon>
        <taxon>Agaricales</taxon>
        <taxon>Tricholomatineae</taxon>
        <taxon>Lyophyllaceae</taxon>
        <taxon>Asterophora</taxon>
    </lineage>
</organism>
<evidence type="ECO:0000256" key="2">
    <source>
        <dbReference type="SAM" id="Phobius"/>
    </source>
</evidence>
<evidence type="ECO:0000256" key="1">
    <source>
        <dbReference type="SAM" id="MobiDB-lite"/>
    </source>
</evidence>
<dbReference type="EMBL" id="JABCKV010000006">
    <property type="protein sequence ID" value="KAG5647888.1"/>
    <property type="molecule type" value="Genomic_DNA"/>
</dbReference>
<dbReference type="Pfam" id="PF13671">
    <property type="entry name" value="AAA_33"/>
    <property type="match status" value="1"/>
</dbReference>
<sequence length="751" mass="81097">MSAPPLPDTSQELPGKRKGRALEPTESTPLLTGQSRPSSNDESPSPMEQTNSSRRLRSRLTIVFLVSLSLCIGVFVLLALLAWSYAAKVSQISPDDVLRDGMVLRGPDRVDVVNITSGEIWLSIDTRLGVNAGAVAGMNSDLEGASLLVDLWKCVGRWGVRKLERVSVSLSTITITPDADPLTILASIETSPLTIPLTVNPPNDLSWLTHVPMLALVRPNNDTSTLIAFLRDAWRDESINIRAHVARTLVQGGAFNESGWRTKLHQKFANINMSFHLAIPSLPGLPRTGPKGPFPSVHELVTLKFFSISSESDRLAIRAAATIINPAPSTFNMTSPSIPFIVSLPSNSNSSRSPIPVASISSAPFTLTHPNITLDISGTVLPLGGDAGSTLSSFLSHYLSKQFSPILISSPLLPNFSLETLFPPPNPPPNVLRNVTIKDMKIKPGTTFLASGTVYARIVLPKGIDVDLNVSRVLPDALVFDGEVPESALSLPPPPEPPLPDPLPEKAFGRIRPENWLKAFSARDQADEDDGAAYAVAAKIVDVPLEVLPGRQKEFSNFVSKVLFSTDGAIAGILGTVAVVTKDDLGDRRQVERLARDSLARGLSVCIDRTNFNAFQRSYWIEIAREFPGTSVWVIVFDTPYETCAARLRTRTSHPTITNAEQGLYVLSRFAADFEYPAPHEGHDRIISLKPADTSPVYSRSAIAAILQRVHDSSTGGNLLEEIPIGGLMLVAILAPITIALLEAAASNLRA</sequence>